<accession>A0A6V8HCI8</accession>
<dbReference type="SMART" id="SM00974">
    <property type="entry name" value="T5orf172"/>
    <property type="match status" value="1"/>
</dbReference>
<name>A0A6V8HCI8_TALPI</name>
<dbReference type="PANTHER" id="PTHR28094:SF1">
    <property type="entry name" value="MEIOTICALLY UP-REGULATED GENE 113 PROTEIN"/>
    <property type="match status" value="1"/>
</dbReference>
<feature type="region of interest" description="Disordered" evidence="2">
    <location>
        <begin position="1"/>
        <end position="53"/>
    </location>
</feature>
<evidence type="ECO:0000259" key="3">
    <source>
        <dbReference type="SMART" id="SM00974"/>
    </source>
</evidence>
<evidence type="ECO:0000256" key="1">
    <source>
        <dbReference type="SAM" id="Coils"/>
    </source>
</evidence>
<gene>
    <name evidence="4" type="ORF">TCE0_033r09637</name>
</gene>
<protein>
    <recommendedName>
        <fullName evidence="3">Bacteriophage T5 Orf172 DNA-binding domain-containing protein</fullName>
    </recommendedName>
</protein>
<feature type="compositionally biased region" description="Basic and acidic residues" evidence="2">
    <location>
        <begin position="1"/>
        <end position="11"/>
    </location>
</feature>
<dbReference type="PANTHER" id="PTHR28094">
    <property type="entry name" value="MEIOTICALLY UP-REGULATED GENE 113 PROTEIN"/>
    <property type="match status" value="1"/>
</dbReference>
<proteinExistence type="predicted"/>
<dbReference type="InterPro" id="IPR053006">
    <property type="entry name" value="Meiosis_regulatory"/>
</dbReference>
<evidence type="ECO:0000256" key="2">
    <source>
        <dbReference type="SAM" id="MobiDB-lite"/>
    </source>
</evidence>
<sequence length="669" mass="75776">MMRDKVKDDRTPGNGLEDVGSTFDSSESPRSIESDYSASASPAPADNLFSPSGSTVTDITGDYGWETPVKGAAILLRENDNIPEAPQYEDKGELERSEEVCEQDPELDHHSQSIALGRTTSITNCRLRAIISSTETKNIDADLSDKRREVPDIPIDSNSLILHQRETLEGKTALARAIIPKELLPTNLCSFERGKYNDLKFPTEKTWILNEQAVSDAASGMKPFSKGVISCAKNQEPIQSPIPPSQDIPNLTISPPQDTRTSSSSKLSDKATLCSKSISLADDTIQNVLSLLSIQALSESVKDENASRLSLSKIIPTEIRGRLQEDNQHCPAWTIKGNRCKHPHKTDFLQVRQCLDNMMIIKTSQLFKYLNDVISVALCSQTHQRVARKEIKNWSTDIENLQKVHEGIQGKFSSNHRLLALADWISALSGTQSLSQSKNLVLSSRTAEVKENYSSDVPQRQRLFQFFEPYIPKRLTCLAVSEALEKLLLEPLTQKEIKKVGILYVYWQPGNFGHLKIGYTHDLEKRMKEWNRQCNKTMEVYYPNRNDDKELIPVSHVYRVEKLVHTELKNLRRKEKNCSGCGKNHIEWFEAPRDLAVAVVRKWMAWMRESPYEEKPSSSGNAEWVLKEEQKSKLSALSQPLKEISVTAQTMEKERQSYLRQARRLSHRK</sequence>
<dbReference type="AlphaFoldDB" id="A0A6V8HCI8"/>
<evidence type="ECO:0000313" key="4">
    <source>
        <dbReference type="EMBL" id="GAM38699.1"/>
    </source>
</evidence>
<dbReference type="EMBL" id="DF933829">
    <property type="protein sequence ID" value="GAM38699.1"/>
    <property type="molecule type" value="Genomic_DNA"/>
</dbReference>
<feature type="region of interest" description="Disordered" evidence="2">
    <location>
        <begin position="236"/>
        <end position="266"/>
    </location>
</feature>
<dbReference type="Proteomes" id="UP000053095">
    <property type="component" value="Unassembled WGS sequence"/>
</dbReference>
<comment type="caution">
    <text evidence="4">The sequence shown here is derived from an EMBL/GenBank/DDBJ whole genome shotgun (WGS) entry which is preliminary data.</text>
</comment>
<feature type="coiled-coil region" evidence="1">
    <location>
        <begin position="641"/>
        <end position="668"/>
    </location>
</feature>
<keyword evidence="1" id="KW-0175">Coiled coil</keyword>
<organism evidence="4 5">
    <name type="scientific">Talaromyces pinophilus</name>
    <name type="common">Penicillium pinophilum</name>
    <dbReference type="NCBI Taxonomy" id="128442"/>
    <lineage>
        <taxon>Eukaryota</taxon>
        <taxon>Fungi</taxon>
        <taxon>Dikarya</taxon>
        <taxon>Ascomycota</taxon>
        <taxon>Pezizomycotina</taxon>
        <taxon>Eurotiomycetes</taxon>
        <taxon>Eurotiomycetidae</taxon>
        <taxon>Eurotiales</taxon>
        <taxon>Trichocomaceae</taxon>
        <taxon>Talaromyces</taxon>
        <taxon>Talaromyces sect. Talaromyces</taxon>
    </lineage>
</organism>
<keyword evidence="5" id="KW-1185">Reference proteome</keyword>
<feature type="compositionally biased region" description="Polar residues" evidence="2">
    <location>
        <begin position="251"/>
        <end position="266"/>
    </location>
</feature>
<feature type="compositionally biased region" description="Polar residues" evidence="2">
    <location>
        <begin position="22"/>
        <end position="31"/>
    </location>
</feature>
<dbReference type="Pfam" id="PF10544">
    <property type="entry name" value="T5orf172"/>
    <property type="match status" value="1"/>
</dbReference>
<feature type="domain" description="Bacteriophage T5 Orf172 DNA-binding" evidence="3">
    <location>
        <begin position="509"/>
        <end position="603"/>
    </location>
</feature>
<reference evidence="5" key="1">
    <citation type="journal article" date="2015" name="Genome Announc.">
        <title>Draft genome sequence of Talaromyces cellulolyticus strain Y-94, a source of lignocellulosic biomass-degrading enzymes.</title>
        <authorList>
            <person name="Fujii T."/>
            <person name="Koike H."/>
            <person name="Sawayama S."/>
            <person name="Yano S."/>
            <person name="Inoue H."/>
        </authorList>
    </citation>
    <scope>NUCLEOTIDE SEQUENCE [LARGE SCALE GENOMIC DNA]</scope>
    <source>
        <strain evidence="5">Y-94</strain>
    </source>
</reference>
<feature type="compositionally biased region" description="Low complexity" evidence="2">
    <location>
        <begin position="34"/>
        <end position="46"/>
    </location>
</feature>
<evidence type="ECO:0000313" key="5">
    <source>
        <dbReference type="Proteomes" id="UP000053095"/>
    </source>
</evidence>
<dbReference type="InterPro" id="IPR018306">
    <property type="entry name" value="Phage_T5_Orf172_DNA-bd"/>
</dbReference>